<dbReference type="EMBL" id="AAGUXB010000020">
    <property type="protein sequence ID" value="EBS2521863.1"/>
    <property type="molecule type" value="Genomic_DNA"/>
</dbReference>
<sequence length="192" mass="21866">YYYQGHLVLDVQSFPIPNTTPDKYIGFAGNPIVLDFILGMIIAESEKLFGDNRFYNNKNTGYFYIVIINICFILWFTSAFGGNGITRSGIIAFFLVFSVVRIERIFSPSFPKIITIIGESSYSLYLIHIPVKEFADYYGNYFSFIPKQGTLALFIASISLSIILSVLIFNLIEKPINRFGHRLANKILPTRN</sequence>
<dbReference type="InterPro" id="IPR002656">
    <property type="entry name" value="Acyl_transf_3_dom"/>
</dbReference>
<reference evidence="3" key="1">
    <citation type="submission" date="2018-07" db="EMBL/GenBank/DDBJ databases">
        <authorList>
            <person name="Ashton P.M."/>
            <person name="Dallman T."/>
            <person name="Nair S."/>
            <person name="De Pinna E."/>
            <person name="Peters T."/>
            <person name="Grant K."/>
        </authorList>
    </citation>
    <scope>NUCLEOTIDE SEQUENCE</scope>
    <source>
        <strain evidence="3">505460</strain>
    </source>
</reference>
<keyword evidence="1" id="KW-0812">Transmembrane</keyword>
<dbReference type="GO" id="GO:0016747">
    <property type="term" value="F:acyltransferase activity, transferring groups other than amino-acyl groups"/>
    <property type="evidence" value="ECO:0007669"/>
    <property type="project" value="InterPro"/>
</dbReference>
<evidence type="ECO:0000259" key="2">
    <source>
        <dbReference type="Pfam" id="PF01757"/>
    </source>
</evidence>
<name>A0A5U9K7J4_SALIN</name>
<dbReference type="Pfam" id="PF01757">
    <property type="entry name" value="Acyl_transf_3"/>
    <property type="match status" value="1"/>
</dbReference>
<evidence type="ECO:0000313" key="3">
    <source>
        <dbReference type="EMBL" id="EBS2521863.1"/>
    </source>
</evidence>
<evidence type="ECO:0000256" key="1">
    <source>
        <dbReference type="SAM" id="Phobius"/>
    </source>
</evidence>
<feature type="domain" description="Acyltransferase 3" evidence="2">
    <location>
        <begin position="33"/>
        <end position="168"/>
    </location>
</feature>
<comment type="caution">
    <text evidence="3">The sequence shown here is derived from an EMBL/GenBank/DDBJ whole genome shotgun (WGS) entry which is preliminary data.</text>
</comment>
<dbReference type="InterPro" id="IPR050879">
    <property type="entry name" value="Acyltransferase_3"/>
</dbReference>
<feature type="transmembrane region" description="Helical" evidence="1">
    <location>
        <begin position="62"/>
        <end position="82"/>
    </location>
</feature>
<keyword evidence="3" id="KW-0012">Acyltransferase</keyword>
<feature type="transmembrane region" description="Helical" evidence="1">
    <location>
        <begin position="151"/>
        <end position="172"/>
    </location>
</feature>
<protein>
    <submittedName>
        <fullName evidence="3">Acyltransferase</fullName>
    </submittedName>
</protein>
<keyword evidence="3" id="KW-0808">Transferase</keyword>
<feature type="non-terminal residue" evidence="3">
    <location>
        <position position="1"/>
    </location>
</feature>
<accession>A0A5U9K7J4</accession>
<proteinExistence type="predicted"/>
<organism evidence="3">
    <name type="scientific">Salmonella infantis</name>
    <dbReference type="NCBI Taxonomy" id="595"/>
    <lineage>
        <taxon>Bacteria</taxon>
        <taxon>Pseudomonadati</taxon>
        <taxon>Pseudomonadota</taxon>
        <taxon>Gammaproteobacteria</taxon>
        <taxon>Enterobacterales</taxon>
        <taxon>Enterobacteriaceae</taxon>
        <taxon>Salmonella</taxon>
    </lineage>
</organism>
<dbReference type="AlphaFoldDB" id="A0A5U9K7J4"/>
<gene>
    <name evidence="3" type="ORF">DRV16_08645</name>
</gene>
<dbReference type="PANTHER" id="PTHR23028">
    <property type="entry name" value="ACETYLTRANSFERASE"/>
    <property type="match status" value="1"/>
</dbReference>
<keyword evidence="1" id="KW-0472">Membrane</keyword>
<feature type="transmembrane region" description="Helical" evidence="1">
    <location>
        <begin position="24"/>
        <end position="42"/>
    </location>
</feature>
<keyword evidence="1" id="KW-1133">Transmembrane helix</keyword>